<dbReference type="HAMAP" id="MF_00323">
    <property type="entry name" value="Ferrochelatase"/>
    <property type="match status" value="1"/>
</dbReference>
<keyword evidence="3 7" id="KW-0350">Heme biosynthesis</keyword>
<keyword evidence="7" id="KW-0963">Cytoplasm</keyword>
<comment type="pathway">
    <text evidence="7">Porphyrin-containing compound metabolism; protoheme biosynthesis; protoheme from protoporphyrin-IX: step 1/1.</text>
</comment>
<comment type="caution">
    <text evidence="9">The sequence shown here is derived from an EMBL/GenBank/DDBJ whole genome shotgun (WGS) entry which is preliminary data.</text>
</comment>
<dbReference type="EMBL" id="JABMOJ010000284">
    <property type="protein sequence ID" value="NQV65212.1"/>
    <property type="molecule type" value="Genomic_DNA"/>
</dbReference>
<dbReference type="PANTHER" id="PTHR11108">
    <property type="entry name" value="FERROCHELATASE"/>
    <property type="match status" value="1"/>
</dbReference>
<evidence type="ECO:0000256" key="8">
    <source>
        <dbReference type="RuleBase" id="RU004185"/>
    </source>
</evidence>
<proteinExistence type="inferred from homology"/>
<sequence length="338" mass="37571">MNGILLINLGSPKSLELKSVRAYLKEFLSDDLVIDLPKIAQQLLVNLIIVPFRSSKTLHAYSTVWTDEGSPLIAGTMAMAKALALRTDQPVEVAMRYQEPTIRDALARLVALGCDEISVLPLYPHYAMSTSLTTRLAVEAEVELLPARPKLSFTDSFYADAGYIKALAERIKADLPTDYDYLLFSYHGLPERHLVKTDPTGSHCMKTDDCCQVDCAARPYCYKAQVLQTSALCAQYLDLPADKWGVAFQSRIGPGWLQPFTDEVVKALPSEGHKNIAVVCPSFVADCLETLEEVNLRAREDFIEAGGEHFTYIPCLNEDSLWIDYLESLLVPQAFSLT</sequence>
<dbReference type="NCBIfam" id="TIGR00109">
    <property type="entry name" value="hemH"/>
    <property type="match status" value="1"/>
</dbReference>
<feature type="binding site" evidence="7">
    <location>
        <position position="289"/>
    </location>
    <ligand>
        <name>Fe(2+)</name>
        <dbReference type="ChEBI" id="CHEBI:29033"/>
    </ligand>
</feature>
<dbReference type="SUPFAM" id="SSF53800">
    <property type="entry name" value="Chelatase"/>
    <property type="match status" value="1"/>
</dbReference>
<dbReference type="InterPro" id="IPR033644">
    <property type="entry name" value="Ferrochelatase_C"/>
</dbReference>
<dbReference type="GO" id="GO:0005737">
    <property type="term" value="C:cytoplasm"/>
    <property type="evidence" value="ECO:0007669"/>
    <property type="project" value="UniProtKB-SubCell"/>
</dbReference>
<keyword evidence="2 7" id="KW-0408">Iron</keyword>
<evidence type="ECO:0000313" key="9">
    <source>
        <dbReference type="EMBL" id="NQV65212.1"/>
    </source>
</evidence>
<comment type="similarity">
    <text evidence="1 7 8">Belongs to the ferrochelatase family.</text>
</comment>
<evidence type="ECO:0000256" key="1">
    <source>
        <dbReference type="ARBA" id="ARBA00007718"/>
    </source>
</evidence>
<protein>
    <recommendedName>
        <fullName evidence="7">Ferrochelatase</fullName>
        <ecNumber evidence="7">4.98.1.1</ecNumber>
    </recommendedName>
    <alternativeName>
        <fullName evidence="7">Heme synthase</fullName>
    </alternativeName>
    <alternativeName>
        <fullName evidence="7">Protoheme ferro-lyase</fullName>
    </alternativeName>
</protein>
<gene>
    <name evidence="7 9" type="primary">hemH</name>
    <name evidence="9" type="ORF">HQ497_07595</name>
</gene>
<dbReference type="PANTHER" id="PTHR11108:SF1">
    <property type="entry name" value="FERROCHELATASE, MITOCHONDRIAL"/>
    <property type="match status" value="1"/>
</dbReference>
<dbReference type="EC" id="4.98.1.1" evidence="7"/>
<evidence type="ECO:0000313" key="10">
    <source>
        <dbReference type="Proteomes" id="UP000754644"/>
    </source>
</evidence>
<dbReference type="InterPro" id="IPR033659">
    <property type="entry name" value="Ferrochelatase_N"/>
</dbReference>
<dbReference type="Pfam" id="PF00762">
    <property type="entry name" value="Ferrochelatase"/>
    <property type="match status" value="1"/>
</dbReference>
<reference evidence="9" key="1">
    <citation type="submission" date="2020-05" db="EMBL/GenBank/DDBJ databases">
        <title>Sulfur intermediates as new biogeochemical hubs in an aquatic model microbial ecosystem.</title>
        <authorList>
            <person name="Vigneron A."/>
        </authorList>
    </citation>
    <scope>NUCLEOTIDE SEQUENCE</scope>
    <source>
        <strain evidence="9">Bin.250</strain>
    </source>
</reference>
<comment type="subcellular location">
    <subcellularLocation>
        <location evidence="7">Cytoplasm</location>
    </subcellularLocation>
</comment>
<comment type="catalytic activity">
    <reaction evidence="7">
        <text>heme b + 2 H(+) = protoporphyrin IX + Fe(2+)</text>
        <dbReference type="Rhea" id="RHEA:22584"/>
        <dbReference type="ChEBI" id="CHEBI:15378"/>
        <dbReference type="ChEBI" id="CHEBI:29033"/>
        <dbReference type="ChEBI" id="CHEBI:57306"/>
        <dbReference type="ChEBI" id="CHEBI:60344"/>
        <dbReference type="EC" id="4.98.1.1"/>
    </reaction>
</comment>
<organism evidence="9 10">
    <name type="scientific">SAR86 cluster bacterium</name>
    <dbReference type="NCBI Taxonomy" id="2030880"/>
    <lineage>
        <taxon>Bacteria</taxon>
        <taxon>Pseudomonadati</taxon>
        <taxon>Pseudomonadota</taxon>
        <taxon>Gammaproteobacteria</taxon>
        <taxon>SAR86 cluster</taxon>
    </lineage>
</organism>
<dbReference type="InterPro" id="IPR001015">
    <property type="entry name" value="Ferrochelatase"/>
</dbReference>
<feature type="binding site" evidence="7">
    <location>
        <position position="187"/>
    </location>
    <ligand>
        <name>Fe(2+)</name>
        <dbReference type="ChEBI" id="CHEBI:29033"/>
    </ligand>
</feature>
<dbReference type="GO" id="GO:0006783">
    <property type="term" value="P:heme biosynthetic process"/>
    <property type="evidence" value="ECO:0007669"/>
    <property type="project" value="UniProtKB-UniRule"/>
</dbReference>
<evidence type="ECO:0000256" key="5">
    <source>
        <dbReference type="ARBA" id="ARBA00023244"/>
    </source>
</evidence>
<keyword evidence="5 7" id="KW-0627">Porphyrin biosynthesis</keyword>
<name>A0A972VYY5_9GAMM</name>
<evidence type="ECO:0000256" key="6">
    <source>
        <dbReference type="ARBA" id="ARBA00024536"/>
    </source>
</evidence>
<dbReference type="GO" id="GO:0046872">
    <property type="term" value="F:metal ion binding"/>
    <property type="evidence" value="ECO:0007669"/>
    <property type="project" value="UniProtKB-KW"/>
</dbReference>
<dbReference type="CDD" id="cd00419">
    <property type="entry name" value="Ferrochelatase_C"/>
    <property type="match status" value="1"/>
</dbReference>
<dbReference type="CDD" id="cd03411">
    <property type="entry name" value="Ferrochelatase_N"/>
    <property type="match status" value="1"/>
</dbReference>
<evidence type="ECO:0000256" key="2">
    <source>
        <dbReference type="ARBA" id="ARBA00023004"/>
    </source>
</evidence>
<keyword evidence="4 7" id="KW-0456">Lyase</keyword>
<accession>A0A972VYY5</accession>
<comment type="function">
    <text evidence="7">Catalyzes the ferrous insertion into protoporphyrin IX.</text>
</comment>
<dbReference type="Proteomes" id="UP000754644">
    <property type="component" value="Unassembled WGS sequence"/>
</dbReference>
<dbReference type="GO" id="GO:0004325">
    <property type="term" value="F:ferrochelatase activity"/>
    <property type="evidence" value="ECO:0007669"/>
    <property type="project" value="UniProtKB-UniRule"/>
</dbReference>
<dbReference type="Gene3D" id="3.40.50.1400">
    <property type="match status" value="2"/>
</dbReference>
<evidence type="ECO:0000256" key="4">
    <source>
        <dbReference type="ARBA" id="ARBA00023239"/>
    </source>
</evidence>
<evidence type="ECO:0000256" key="3">
    <source>
        <dbReference type="ARBA" id="ARBA00023133"/>
    </source>
</evidence>
<comment type="catalytic activity">
    <reaction evidence="6">
        <text>Fe-coproporphyrin III + 2 H(+) = coproporphyrin III + Fe(2+)</text>
        <dbReference type="Rhea" id="RHEA:49572"/>
        <dbReference type="ChEBI" id="CHEBI:15378"/>
        <dbReference type="ChEBI" id="CHEBI:29033"/>
        <dbReference type="ChEBI" id="CHEBI:68438"/>
        <dbReference type="ChEBI" id="CHEBI:131725"/>
        <dbReference type="EC" id="4.99.1.9"/>
    </reaction>
    <physiologicalReaction direction="right-to-left" evidence="6">
        <dbReference type="Rhea" id="RHEA:49574"/>
    </physiologicalReaction>
</comment>
<evidence type="ECO:0000256" key="7">
    <source>
        <dbReference type="HAMAP-Rule" id="MF_00323"/>
    </source>
</evidence>
<keyword evidence="7" id="KW-0479">Metal-binding</keyword>
<dbReference type="AlphaFoldDB" id="A0A972VYY5"/>